<evidence type="ECO:0000256" key="1">
    <source>
        <dbReference type="SAM" id="Phobius"/>
    </source>
</evidence>
<evidence type="ECO:0000313" key="2">
    <source>
        <dbReference type="EMBL" id="NHO64638.1"/>
    </source>
</evidence>
<dbReference type="RefSeq" id="WP_167181858.1">
    <property type="nucleotide sequence ID" value="NZ_JAAONZ010000002.1"/>
</dbReference>
<keyword evidence="1" id="KW-1133">Transmembrane helix</keyword>
<dbReference type="Proteomes" id="UP000787472">
    <property type="component" value="Unassembled WGS sequence"/>
</dbReference>
<keyword evidence="3" id="KW-1185">Reference proteome</keyword>
<sequence>MGQQHAIEQVVITTSGYVTKGSGATALTSGVAQKVAENPDVLGLADIGVVVGIIGVVLGVLVNGISQWLRNRREEEIHRARMEALRNQCAYEG</sequence>
<accession>A0A9E5JQ90</accession>
<name>A0A9E5JQ90_9GAMM</name>
<evidence type="ECO:0008006" key="4">
    <source>
        <dbReference type="Google" id="ProtNLM"/>
    </source>
</evidence>
<proteinExistence type="predicted"/>
<protein>
    <recommendedName>
        <fullName evidence="4">Holin</fullName>
    </recommendedName>
</protein>
<evidence type="ECO:0000313" key="3">
    <source>
        <dbReference type="Proteomes" id="UP000787472"/>
    </source>
</evidence>
<comment type="caution">
    <text evidence="2">The sequence shown here is derived from an EMBL/GenBank/DDBJ whole genome shotgun (WGS) entry which is preliminary data.</text>
</comment>
<reference evidence="2" key="1">
    <citation type="submission" date="2020-03" db="EMBL/GenBank/DDBJ databases">
        <authorList>
            <person name="Guo F."/>
        </authorList>
    </citation>
    <scope>NUCLEOTIDE SEQUENCE</scope>
    <source>
        <strain evidence="2">JCM 30134</strain>
    </source>
</reference>
<dbReference type="EMBL" id="JAAONZ010000002">
    <property type="protein sequence ID" value="NHO64638.1"/>
    <property type="molecule type" value="Genomic_DNA"/>
</dbReference>
<keyword evidence="1" id="KW-0472">Membrane</keyword>
<keyword evidence="1" id="KW-0812">Transmembrane</keyword>
<dbReference type="AlphaFoldDB" id="A0A9E5JQ90"/>
<gene>
    <name evidence="2" type="ORF">G8770_03640</name>
</gene>
<feature type="transmembrane region" description="Helical" evidence="1">
    <location>
        <begin position="47"/>
        <end position="69"/>
    </location>
</feature>
<organism evidence="2 3">
    <name type="scientific">Pseudomaricurvus hydrocarbonicus</name>
    <dbReference type="NCBI Taxonomy" id="1470433"/>
    <lineage>
        <taxon>Bacteria</taxon>
        <taxon>Pseudomonadati</taxon>
        <taxon>Pseudomonadota</taxon>
        <taxon>Gammaproteobacteria</taxon>
        <taxon>Cellvibrionales</taxon>
        <taxon>Cellvibrionaceae</taxon>
        <taxon>Pseudomaricurvus</taxon>
    </lineage>
</organism>